<dbReference type="EC" id="2.1.1.-" evidence="6"/>
<name>A0A644XAY3_9ZZZZ</name>
<dbReference type="PANTHER" id="PTHR31760">
    <property type="entry name" value="S-ADENOSYL-L-METHIONINE-DEPENDENT METHYLTRANSFERASES SUPERFAMILY PROTEIN"/>
    <property type="match status" value="1"/>
</dbReference>
<evidence type="ECO:0000256" key="3">
    <source>
        <dbReference type="ARBA" id="ARBA00022603"/>
    </source>
</evidence>
<reference evidence="6" key="1">
    <citation type="submission" date="2019-08" db="EMBL/GenBank/DDBJ databases">
        <authorList>
            <person name="Kucharzyk K."/>
            <person name="Murdoch R.W."/>
            <person name="Higgins S."/>
            <person name="Loffler F."/>
        </authorList>
    </citation>
    <scope>NUCLEOTIDE SEQUENCE</scope>
</reference>
<dbReference type="GO" id="GO:0005829">
    <property type="term" value="C:cytosol"/>
    <property type="evidence" value="ECO:0007669"/>
    <property type="project" value="TreeGrafter"/>
</dbReference>
<dbReference type="PANTHER" id="PTHR31760:SF0">
    <property type="entry name" value="S-ADENOSYL-L-METHIONINE-DEPENDENT METHYLTRANSFERASES SUPERFAMILY PROTEIN"/>
    <property type="match status" value="1"/>
</dbReference>
<evidence type="ECO:0000256" key="2">
    <source>
        <dbReference type="ARBA" id="ARBA00022552"/>
    </source>
</evidence>
<keyword evidence="1" id="KW-0963">Cytoplasm</keyword>
<evidence type="ECO:0000313" key="6">
    <source>
        <dbReference type="EMBL" id="MPM12928.1"/>
    </source>
</evidence>
<keyword evidence="4 6" id="KW-0808">Transferase</keyword>
<dbReference type="HAMAP" id="MF_00074">
    <property type="entry name" value="16SrRNA_methyltr_G"/>
    <property type="match status" value="1"/>
</dbReference>
<evidence type="ECO:0000256" key="4">
    <source>
        <dbReference type="ARBA" id="ARBA00022679"/>
    </source>
</evidence>
<dbReference type="FunFam" id="3.40.50.150:FF:000041">
    <property type="entry name" value="Ribosomal RNA small subunit methyltransferase G"/>
    <property type="match status" value="1"/>
</dbReference>
<dbReference type="PIRSF" id="PIRSF003078">
    <property type="entry name" value="GidB"/>
    <property type="match status" value="1"/>
</dbReference>
<dbReference type="GO" id="GO:0070043">
    <property type="term" value="F:rRNA (guanine-N7-)-methyltransferase activity"/>
    <property type="evidence" value="ECO:0007669"/>
    <property type="project" value="TreeGrafter"/>
</dbReference>
<organism evidence="6">
    <name type="scientific">bioreactor metagenome</name>
    <dbReference type="NCBI Taxonomy" id="1076179"/>
    <lineage>
        <taxon>unclassified sequences</taxon>
        <taxon>metagenomes</taxon>
        <taxon>ecological metagenomes</taxon>
    </lineage>
</organism>
<sequence length="225" mass="24500">MKETLKRLRPELTSEQIDRFCAYYDLLVDWNTRVNLTAITGMEDVANKHFIDSLAAEPYLKQGASVIDVGTGAGFPGVPLLIVRPDIKLTLLDGLNKRIVFLQTLLETLGLKADCVHMRAEDAGQSSKYREQFDAALTRAVSGLPVLAELTLPLVKVGGVSIAYKGDVTDELDGAKNALQVLRASAKRVEVPASYGARTLVILQKDAPTPKAYPRKAGTPEKKPL</sequence>
<dbReference type="Gene3D" id="3.40.50.150">
    <property type="entry name" value="Vaccinia Virus protein VP39"/>
    <property type="match status" value="1"/>
</dbReference>
<keyword evidence="3 6" id="KW-0489">Methyltransferase</keyword>
<keyword evidence="2" id="KW-0698">rRNA processing</keyword>
<proteinExistence type="inferred from homology"/>
<dbReference type="AlphaFoldDB" id="A0A644XAY3"/>
<dbReference type="SUPFAM" id="SSF53335">
    <property type="entry name" value="S-adenosyl-L-methionine-dependent methyltransferases"/>
    <property type="match status" value="1"/>
</dbReference>
<comment type="caution">
    <text evidence="6">The sequence shown here is derived from an EMBL/GenBank/DDBJ whole genome shotgun (WGS) entry which is preliminary data.</text>
</comment>
<dbReference type="NCBIfam" id="TIGR00138">
    <property type="entry name" value="rsmG_gidB"/>
    <property type="match status" value="1"/>
</dbReference>
<dbReference type="InterPro" id="IPR003682">
    <property type="entry name" value="rRNA_ssu_MeTfrase_G"/>
</dbReference>
<keyword evidence="5" id="KW-0949">S-adenosyl-L-methionine</keyword>
<protein>
    <submittedName>
        <fullName evidence="6">Ribosomal RNA small subunit methyltransferase G</fullName>
        <ecNumber evidence="6">2.1.1.-</ecNumber>
    </submittedName>
</protein>
<dbReference type="InterPro" id="IPR029063">
    <property type="entry name" value="SAM-dependent_MTases_sf"/>
</dbReference>
<evidence type="ECO:0000256" key="1">
    <source>
        <dbReference type="ARBA" id="ARBA00022490"/>
    </source>
</evidence>
<evidence type="ECO:0000256" key="5">
    <source>
        <dbReference type="ARBA" id="ARBA00022691"/>
    </source>
</evidence>
<dbReference type="Pfam" id="PF02527">
    <property type="entry name" value="GidB"/>
    <property type="match status" value="1"/>
</dbReference>
<gene>
    <name evidence="6" type="primary">rsmG_21</name>
    <name evidence="6" type="ORF">SDC9_59283</name>
</gene>
<accession>A0A644XAY3</accession>
<dbReference type="EMBL" id="VSSQ01002040">
    <property type="protein sequence ID" value="MPM12928.1"/>
    <property type="molecule type" value="Genomic_DNA"/>
</dbReference>